<feature type="domain" description="Orn/DAP/Arg decarboxylase 2 C-terminal" evidence="6">
    <location>
        <begin position="212"/>
        <end position="302"/>
    </location>
</feature>
<organism evidence="8 9">
    <name type="scientific">Geodia barretti</name>
    <name type="common">Barrett's horny sponge</name>
    <dbReference type="NCBI Taxonomy" id="519541"/>
    <lineage>
        <taxon>Eukaryota</taxon>
        <taxon>Metazoa</taxon>
        <taxon>Porifera</taxon>
        <taxon>Demospongiae</taxon>
        <taxon>Heteroscleromorpha</taxon>
        <taxon>Tetractinellida</taxon>
        <taxon>Astrophorina</taxon>
        <taxon>Geodiidae</taxon>
        <taxon>Geodia</taxon>
    </lineage>
</organism>
<dbReference type="PANTHER" id="PTHR43727">
    <property type="entry name" value="DIAMINOPIMELATE DECARBOXYLASE"/>
    <property type="match status" value="1"/>
</dbReference>
<sequence>MPPRRTSTRRWRAFSPEEGLGLDVVSGGELAVAMAGEVPLDRVYFHGNNKTPAELEEAVAAGIGRVVVDSFHELDLLERICAEAGKSQDILVRVSPGIDPHTHAYTTTGIIDSKFGFSIQTGDAEKAVQQAIAAPHLNLRGLHFHLGSPIFELEPSSAPGGGFAIAYTRNDQPPAADDYAEAIVGTLTATCNELGMEPPALVVEPGRSIIGPAGVALYRIGAIKEIPGVRTYVSVDGGMGDNIRPALYQASYEVLSANRPTAEPDATVTIAGKYCESGDVLASDILLPSPVAGDVIAIPAAGAYCPSMASNYNLNPRPPIVLVNNGESRMIRRRESYADMMLCDL</sequence>
<name>A0AA35WPN0_GEOBA</name>
<dbReference type="PRINTS" id="PR01181">
    <property type="entry name" value="DAPDCRBXLASE"/>
</dbReference>
<keyword evidence="9" id="KW-1185">Reference proteome</keyword>
<dbReference type="InterPro" id="IPR029066">
    <property type="entry name" value="PLP-binding_barrel"/>
</dbReference>
<dbReference type="InterPro" id="IPR000183">
    <property type="entry name" value="Orn/DAP/Arg_de-COase"/>
</dbReference>
<dbReference type="Pfam" id="PF00278">
    <property type="entry name" value="Orn_DAP_Arg_deC"/>
    <property type="match status" value="1"/>
</dbReference>
<keyword evidence="3" id="KW-0663">Pyridoxal phosphate</keyword>
<dbReference type="GO" id="GO:0008836">
    <property type="term" value="F:diaminopimelate decarboxylase activity"/>
    <property type="evidence" value="ECO:0007669"/>
    <property type="project" value="InterPro"/>
</dbReference>
<dbReference type="InterPro" id="IPR022643">
    <property type="entry name" value="De-COase2_C"/>
</dbReference>
<comment type="cofactor">
    <cofactor evidence="1">
        <name>pyridoxal 5'-phosphate</name>
        <dbReference type="ChEBI" id="CHEBI:597326"/>
    </cofactor>
</comment>
<dbReference type="CDD" id="cd06828">
    <property type="entry name" value="PLPDE_III_DapDC"/>
    <property type="match status" value="1"/>
</dbReference>
<evidence type="ECO:0000259" key="6">
    <source>
        <dbReference type="Pfam" id="PF00278"/>
    </source>
</evidence>
<comment type="caution">
    <text evidence="8">The sequence shown here is derived from an EMBL/GenBank/DDBJ whole genome shotgun (WGS) entry which is preliminary data.</text>
</comment>
<protein>
    <submittedName>
        <fullName evidence="8">Diaminopimelate decarboxylase</fullName>
    </submittedName>
</protein>
<dbReference type="PRINTS" id="PR01179">
    <property type="entry name" value="ODADCRBXLASE"/>
</dbReference>
<dbReference type="PANTHER" id="PTHR43727:SF2">
    <property type="entry name" value="GROUP IV DECARBOXYLASE"/>
    <property type="match status" value="1"/>
</dbReference>
<dbReference type="SUPFAM" id="SSF51419">
    <property type="entry name" value="PLP-binding barrel"/>
    <property type="match status" value="1"/>
</dbReference>
<keyword evidence="2" id="KW-0210">Decarboxylase</keyword>
<feature type="domain" description="Orn/DAP/Arg decarboxylase 2 N-terminal" evidence="7">
    <location>
        <begin position="17"/>
        <end position="154"/>
    </location>
</feature>
<dbReference type="SUPFAM" id="SSF50621">
    <property type="entry name" value="Alanine racemase C-terminal domain-like"/>
    <property type="match status" value="1"/>
</dbReference>
<evidence type="ECO:0000313" key="9">
    <source>
        <dbReference type="Proteomes" id="UP001174909"/>
    </source>
</evidence>
<accession>A0AA35WPN0</accession>
<evidence type="ECO:0000256" key="4">
    <source>
        <dbReference type="ARBA" id="ARBA00023239"/>
    </source>
</evidence>
<dbReference type="Gene3D" id="2.40.37.10">
    <property type="entry name" value="Lyase, Ornithine Decarboxylase, Chain A, domain 1"/>
    <property type="match status" value="1"/>
</dbReference>
<dbReference type="Pfam" id="PF02784">
    <property type="entry name" value="Orn_Arg_deC_N"/>
    <property type="match status" value="1"/>
</dbReference>
<dbReference type="EMBL" id="CASHTH010002320">
    <property type="protein sequence ID" value="CAI8028194.1"/>
    <property type="molecule type" value="Genomic_DNA"/>
</dbReference>
<dbReference type="Proteomes" id="UP001174909">
    <property type="component" value="Unassembled WGS sequence"/>
</dbReference>
<proteinExistence type="inferred from homology"/>
<evidence type="ECO:0000256" key="2">
    <source>
        <dbReference type="ARBA" id="ARBA00022793"/>
    </source>
</evidence>
<gene>
    <name evidence="8" type="ORF">GBAR_LOCUS16077</name>
</gene>
<dbReference type="InterPro" id="IPR022644">
    <property type="entry name" value="De-COase2_N"/>
</dbReference>
<dbReference type="InterPro" id="IPR009006">
    <property type="entry name" value="Ala_racemase/Decarboxylase_C"/>
</dbReference>
<dbReference type="InterPro" id="IPR002986">
    <property type="entry name" value="DAP_deCOOHase_LysA"/>
</dbReference>
<dbReference type="Gene3D" id="3.20.20.10">
    <property type="entry name" value="Alanine racemase"/>
    <property type="match status" value="1"/>
</dbReference>
<reference evidence="8" key="1">
    <citation type="submission" date="2023-03" db="EMBL/GenBank/DDBJ databases">
        <authorList>
            <person name="Steffen K."/>
            <person name="Cardenas P."/>
        </authorList>
    </citation>
    <scope>NUCLEOTIDE SEQUENCE</scope>
</reference>
<evidence type="ECO:0000259" key="7">
    <source>
        <dbReference type="Pfam" id="PF02784"/>
    </source>
</evidence>
<dbReference type="AlphaFoldDB" id="A0AA35WPN0"/>
<dbReference type="GO" id="GO:0009089">
    <property type="term" value="P:lysine biosynthetic process via diaminopimelate"/>
    <property type="evidence" value="ECO:0007669"/>
    <property type="project" value="InterPro"/>
</dbReference>
<evidence type="ECO:0000256" key="3">
    <source>
        <dbReference type="ARBA" id="ARBA00022898"/>
    </source>
</evidence>
<evidence type="ECO:0000256" key="5">
    <source>
        <dbReference type="RuleBase" id="RU003737"/>
    </source>
</evidence>
<keyword evidence="4" id="KW-0456">Lyase</keyword>
<evidence type="ECO:0000256" key="1">
    <source>
        <dbReference type="ARBA" id="ARBA00001933"/>
    </source>
</evidence>
<comment type="similarity">
    <text evidence="5">Belongs to the Orn/Lys/Arg decarboxylase class-II family.</text>
</comment>
<evidence type="ECO:0000313" key="8">
    <source>
        <dbReference type="EMBL" id="CAI8028194.1"/>
    </source>
</evidence>